<evidence type="ECO:0000313" key="4">
    <source>
        <dbReference type="EMBL" id="MBE9465872.1"/>
    </source>
</evidence>
<feature type="domain" description="TonB-dependent receptor plug" evidence="3">
    <location>
        <begin position="613"/>
        <end position="702"/>
    </location>
</feature>
<keyword evidence="4" id="KW-0675">Receptor</keyword>
<dbReference type="InterPro" id="IPR012910">
    <property type="entry name" value="Plug_dom"/>
</dbReference>
<dbReference type="EMBL" id="JACYGY010000002">
    <property type="protein sequence ID" value="MBE9465872.1"/>
    <property type="molecule type" value="Genomic_DNA"/>
</dbReference>
<accession>A0ABR9WKB6</accession>
<keyword evidence="2" id="KW-0998">Cell outer membrane</keyword>
<reference evidence="5" key="1">
    <citation type="submission" date="2023-07" db="EMBL/GenBank/DDBJ databases">
        <title>Dyadobacter sp. nov 'subterranea' isolated from contaminted grondwater.</title>
        <authorList>
            <person name="Szabo I."/>
            <person name="Al-Omari J."/>
            <person name="Szerdahelyi S.G."/>
            <person name="Rado J."/>
        </authorList>
    </citation>
    <scope>NUCLEOTIDE SEQUENCE [LARGE SCALE GENOMIC DNA]</scope>
    <source>
        <strain evidence="5">UP-52</strain>
    </source>
</reference>
<keyword evidence="2" id="KW-1134">Transmembrane beta strand</keyword>
<keyword evidence="5" id="KW-1185">Reference proteome</keyword>
<dbReference type="PANTHER" id="PTHR30069">
    <property type="entry name" value="TONB-DEPENDENT OUTER MEMBRANE RECEPTOR"/>
    <property type="match status" value="1"/>
</dbReference>
<dbReference type="PROSITE" id="PS52016">
    <property type="entry name" value="TONB_DEPENDENT_REC_3"/>
    <property type="match status" value="1"/>
</dbReference>
<dbReference type="Pfam" id="PF07715">
    <property type="entry name" value="Plug"/>
    <property type="match status" value="1"/>
</dbReference>
<dbReference type="Gene3D" id="2.60.40.1930">
    <property type="match status" value="1"/>
</dbReference>
<protein>
    <submittedName>
        <fullName evidence="4">TonB-dependent receptor plug domain-containing protein</fullName>
    </submittedName>
</protein>
<dbReference type="InterPro" id="IPR037066">
    <property type="entry name" value="Plug_dom_sf"/>
</dbReference>
<keyword evidence="2" id="KW-0472">Membrane</keyword>
<gene>
    <name evidence="4" type="ORF">IEE83_28685</name>
</gene>
<proteinExistence type="inferred from homology"/>
<dbReference type="Proteomes" id="UP000634134">
    <property type="component" value="Unassembled WGS sequence"/>
</dbReference>
<keyword evidence="2" id="KW-0812">Transmembrane</keyword>
<dbReference type="RefSeq" id="WP_194124151.1">
    <property type="nucleotide sequence ID" value="NZ_JACYGY010000002.1"/>
</dbReference>
<evidence type="ECO:0000256" key="2">
    <source>
        <dbReference type="PROSITE-ProRule" id="PRU01360"/>
    </source>
</evidence>
<dbReference type="PANTHER" id="PTHR30069:SF29">
    <property type="entry name" value="HEMOGLOBIN AND HEMOGLOBIN-HAPTOGLOBIN-BINDING PROTEIN 1-RELATED"/>
    <property type="match status" value="1"/>
</dbReference>
<comment type="subcellular location">
    <subcellularLocation>
        <location evidence="2">Cell outer membrane</location>
        <topology evidence="2">Multi-pass membrane protein</topology>
    </subcellularLocation>
</comment>
<comment type="similarity">
    <text evidence="2">Belongs to the TonB-dependent receptor family.</text>
</comment>
<evidence type="ECO:0000256" key="1">
    <source>
        <dbReference type="ARBA" id="ARBA00022729"/>
    </source>
</evidence>
<name>A0ABR9WKB6_9BACT</name>
<comment type="caution">
    <text evidence="4">The sequence shown here is derived from an EMBL/GenBank/DDBJ whole genome shotgun (WGS) entry which is preliminary data.</text>
</comment>
<sequence length="809" mass="90511">MPFKLTFLKITTLIFAIFLLASYKWAEDDFSKIILTRLQEYRRIFPQEKAYLHLDKPYYITGDTLWFKAYLAEGSVHFADSASQVLYVDLIDKRSGKNIALRRVKLDGGFGNGDIPLTDDLPKGAYTIRAYTNWMRNFQEDFFFHKDIYLFNDDVDKPANPASALDVQFFPEGGQLVAGLSTRIGFKAIDESGLGTDVNGYILNQSNDTIVPLKSEHLGMGKFPFTPVANQKYTAYLRKNSEPFKTFNLPEVKPEGYIMMVNNLTTSDKMRVLIYANFPDNSDKEVNIIGHTRGLVAFAAKGKVSKKGLQLNVPTSAFPDGITQLTLFDHLNQPVCERVVFIDHGDRLNVKINTAKNTYKLREKTEVELMVTDSAGAPVETNLSVAVTDAGQIAQQPFDQNIVSYLMLSSDLKGNIEQPAYYFDQTKEDRKIKVDVLMMTQGWRRFDWKDVLQETHTAPARFVEQGFSIQGEVKRSKKPVENVMLSVYLTGDSINTFLTTESGATGLFSLDNLVFKDSLNVRLQGMSPKNRDMLNILVTPFDPPKFTISRIPFYPITVDALQMAAYLKRTEEYLAIEKKIRDSREKLLKEVTIRGQKEAQRDTRKLYSHADATIKVSQMTTGGAMTVLDMIQGRVAGVVVSGSGSNATIRIRNSNTEPTFLLDGVPTDKALITSLNIFDVETIDVLKGTSAAIFGSRGGGGVISVLTKRANVNYDYSKDVVPGVTVSKIAGFNTPREFYTPRYDLDLPNNNVPDYRSTIFWAPLLRTDKNGKAKFSYFNTDATTNVTIRAEALTAWGIPGSGEGGYSVR</sequence>
<organism evidence="4 5">
    <name type="scientific">Dyadobacter subterraneus</name>
    <dbReference type="NCBI Taxonomy" id="2773304"/>
    <lineage>
        <taxon>Bacteria</taxon>
        <taxon>Pseudomonadati</taxon>
        <taxon>Bacteroidota</taxon>
        <taxon>Cytophagia</taxon>
        <taxon>Cytophagales</taxon>
        <taxon>Spirosomataceae</taxon>
        <taxon>Dyadobacter</taxon>
    </lineage>
</organism>
<dbReference type="Gene3D" id="2.170.130.10">
    <property type="entry name" value="TonB-dependent receptor, plug domain"/>
    <property type="match status" value="1"/>
</dbReference>
<keyword evidence="2" id="KW-0813">Transport</keyword>
<keyword evidence="1" id="KW-0732">Signal</keyword>
<dbReference type="SUPFAM" id="SSF56935">
    <property type="entry name" value="Porins"/>
    <property type="match status" value="1"/>
</dbReference>
<evidence type="ECO:0000313" key="5">
    <source>
        <dbReference type="Proteomes" id="UP000634134"/>
    </source>
</evidence>
<evidence type="ECO:0000259" key="3">
    <source>
        <dbReference type="Pfam" id="PF07715"/>
    </source>
</evidence>
<dbReference type="InterPro" id="IPR039426">
    <property type="entry name" value="TonB-dep_rcpt-like"/>
</dbReference>